<evidence type="ECO:0000313" key="3">
    <source>
        <dbReference type="Proteomes" id="UP000324222"/>
    </source>
</evidence>
<dbReference type="Proteomes" id="UP000324222">
    <property type="component" value="Unassembled WGS sequence"/>
</dbReference>
<dbReference type="EMBL" id="VSRR010093442">
    <property type="protein sequence ID" value="MPC93060.1"/>
    <property type="molecule type" value="Genomic_DNA"/>
</dbReference>
<keyword evidence="3" id="KW-1185">Reference proteome</keyword>
<name>A0A5B7J8I0_PORTR</name>
<accession>A0A5B7J8I0</accession>
<organism evidence="2 3">
    <name type="scientific">Portunus trituberculatus</name>
    <name type="common">Swimming crab</name>
    <name type="synonym">Neptunus trituberculatus</name>
    <dbReference type="NCBI Taxonomy" id="210409"/>
    <lineage>
        <taxon>Eukaryota</taxon>
        <taxon>Metazoa</taxon>
        <taxon>Ecdysozoa</taxon>
        <taxon>Arthropoda</taxon>
        <taxon>Crustacea</taxon>
        <taxon>Multicrustacea</taxon>
        <taxon>Malacostraca</taxon>
        <taxon>Eumalacostraca</taxon>
        <taxon>Eucarida</taxon>
        <taxon>Decapoda</taxon>
        <taxon>Pleocyemata</taxon>
        <taxon>Brachyura</taxon>
        <taxon>Eubrachyura</taxon>
        <taxon>Portunoidea</taxon>
        <taxon>Portunidae</taxon>
        <taxon>Portuninae</taxon>
        <taxon>Portunus</taxon>
    </lineage>
</organism>
<dbReference type="AlphaFoldDB" id="A0A5B7J8I0"/>
<feature type="compositionally biased region" description="Polar residues" evidence="1">
    <location>
        <begin position="84"/>
        <end position="98"/>
    </location>
</feature>
<feature type="compositionally biased region" description="Low complexity" evidence="1">
    <location>
        <begin position="105"/>
        <end position="114"/>
    </location>
</feature>
<evidence type="ECO:0000313" key="2">
    <source>
        <dbReference type="EMBL" id="MPC93060.1"/>
    </source>
</evidence>
<sequence length="138" mass="14773">MLRGPAGVSSKQHVHKLLQQRETRGTGGAVTTTTSRQVTRPASPAWLDLTPGEGKDVAVWRCVGLVTSYPTLNVIGVEEEVSENYCSHSGDWRSNSQVPQPPATPATLANAASTRPQPAAPSGETRRCNDDGKRKRGK</sequence>
<feature type="region of interest" description="Disordered" evidence="1">
    <location>
        <begin position="1"/>
        <end position="47"/>
    </location>
</feature>
<evidence type="ECO:0000256" key="1">
    <source>
        <dbReference type="SAM" id="MobiDB-lite"/>
    </source>
</evidence>
<feature type="compositionally biased region" description="Basic and acidic residues" evidence="1">
    <location>
        <begin position="124"/>
        <end position="138"/>
    </location>
</feature>
<protein>
    <submittedName>
        <fullName evidence="2">Uncharacterized protein</fullName>
    </submittedName>
</protein>
<comment type="caution">
    <text evidence="2">The sequence shown here is derived from an EMBL/GenBank/DDBJ whole genome shotgun (WGS) entry which is preliminary data.</text>
</comment>
<reference evidence="2 3" key="1">
    <citation type="submission" date="2019-05" db="EMBL/GenBank/DDBJ databases">
        <title>Another draft genome of Portunus trituberculatus and its Hox gene families provides insights of decapod evolution.</title>
        <authorList>
            <person name="Jeong J.-H."/>
            <person name="Song I."/>
            <person name="Kim S."/>
            <person name="Choi T."/>
            <person name="Kim D."/>
            <person name="Ryu S."/>
            <person name="Kim W."/>
        </authorList>
    </citation>
    <scope>NUCLEOTIDE SEQUENCE [LARGE SCALE GENOMIC DNA]</scope>
    <source>
        <tissue evidence="2">Muscle</tissue>
    </source>
</reference>
<feature type="region of interest" description="Disordered" evidence="1">
    <location>
        <begin position="84"/>
        <end position="138"/>
    </location>
</feature>
<gene>
    <name evidence="2" type="ORF">E2C01_088176</name>
</gene>
<proteinExistence type="predicted"/>